<keyword evidence="8 12" id="KW-0472">Membrane</keyword>
<keyword evidence="6 12" id="KW-0812">Transmembrane</keyword>
<evidence type="ECO:0000313" key="14">
    <source>
        <dbReference type="Proteomes" id="UP000675781"/>
    </source>
</evidence>
<feature type="transmembrane region" description="Helical" evidence="12">
    <location>
        <begin position="274"/>
        <end position="293"/>
    </location>
</feature>
<feature type="region of interest" description="Disordered" evidence="11">
    <location>
        <begin position="1"/>
        <end position="24"/>
    </location>
</feature>
<evidence type="ECO:0000256" key="8">
    <source>
        <dbReference type="ARBA" id="ARBA00023136"/>
    </source>
</evidence>
<dbReference type="Proteomes" id="UP000675781">
    <property type="component" value="Unassembled WGS sequence"/>
</dbReference>
<feature type="transmembrane region" description="Helical" evidence="12">
    <location>
        <begin position="120"/>
        <end position="141"/>
    </location>
</feature>
<dbReference type="CDD" id="cd06579">
    <property type="entry name" value="TM_PBP1_transp_AraH_like"/>
    <property type="match status" value="1"/>
</dbReference>
<dbReference type="AlphaFoldDB" id="A0A941EL92"/>
<feature type="transmembrane region" description="Helical" evidence="12">
    <location>
        <begin position="150"/>
        <end position="175"/>
    </location>
</feature>
<keyword evidence="5" id="KW-0762">Sugar transport</keyword>
<dbReference type="PANTHER" id="PTHR32196:SF32">
    <property type="entry name" value="XYLOSE TRANSPORT SYSTEM PERMEASE PROTEIN XYLH"/>
    <property type="match status" value="1"/>
</dbReference>
<evidence type="ECO:0000256" key="2">
    <source>
        <dbReference type="ARBA" id="ARBA00022448"/>
    </source>
</evidence>
<sequence>MSSDSLTQPRADHSRPQNPGGGARDYALDYIRRVRGGEMGSIPGIIGLVVLAIFFSILKGGFLDAYNVENMVVYGAPTIVMAMGLIFVLLLGEIDLSAGTAGGVCAVLAAVEMVRHQMNWVLAVLLAALLGAIIGMIIGWLRARVGIPSFVITLAAFLSFQGVTIIMVGNSGSILLPDSQKTLLALTSASTNDYMPIWAGWAMLAIVVVGYAAVKLRGVSKRMAENLAVEPYSIAMAKVAALAVLGAGFIYYMGYNRIVGVARSSFYGTLTSEGVPWIVPVVLVLLFGGTYLLNRTRYGRHVFAVGGNEEAARRAGIRVNAIRTSVFVICSFMAALSGLISLSVSAGVANNAGGGNTLLLAVGAAVIGGTSLFGGRGRIIDAVVGGLVVEIISWGMGDLITGTNAPGWQEVVTGLVLLLAAGFDAISRKAGSTQG</sequence>
<dbReference type="RefSeq" id="WP_212527731.1">
    <property type="nucleotide sequence ID" value="NZ_JAGSOG010000024.1"/>
</dbReference>
<evidence type="ECO:0000256" key="12">
    <source>
        <dbReference type="SAM" id="Phobius"/>
    </source>
</evidence>
<keyword evidence="2" id="KW-0813">Transport</keyword>
<gene>
    <name evidence="13" type="ORF">KDL01_08040</name>
</gene>
<comment type="function">
    <text evidence="9">Part of the binding-protein-dependent transport system for D-xylose. Probably responsible for the translocation of the substrate across the membrane.</text>
</comment>
<evidence type="ECO:0000256" key="5">
    <source>
        <dbReference type="ARBA" id="ARBA00022597"/>
    </source>
</evidence>
<keyword evidence="14" id="KW-1185">Reference proteome</keyword>
<feature type="transmembrane region" description="Helical" evidence="12">
    <location>
        <begin position="235"/>
        <end position="254"/>
    </location>
</feature>
<dbReference type="GO" id="GO:0005886">
    <property type="term" value="C:plasma membrane"/>
    <property type="evidence" value="ECO:0007669"/>
    <property type="project" value="UniProtKB-SubCell"/>
</dbReference>
<evidence type="ECO:0000256" key="4">
    <source>
        <dbReference type="ARBA" id="ARBA00022519"/>
    </source>
</evidence>
<evidence type="ECO:0000256" key="3">
    <source>
        <dbReference type="ARBA" id="ARBA00022475"/>
    </source>
</evidence>
<keyword evidence="4" id="KW-0997">Cell inner membrane</keyword>
<feature type="transmembrane region" description="Helical" evidence="12">
    <location>
        <begin position="40"/>
        <end position="59"/>
    </location>
</feature>
<proteinExistence type="predicted"/>
<dbReference type="EMBL" id="JAGSOG010000024">
    <property type="protein sequence ID" value="MBR7833211.1"/>
    <property type="molecule type" value="Genomic_DNA"/>
</dbReference>
<comment type="subcellular location">
    <subcellularLocation>
        <location evidence="1">Cell membrane</location>
        <topology evidence="1">Multi-pass membrane protein</topology>
    </subcellularLocation>
</comment>
<dbReference type="PANTHER" id="PTHR32196">
    <property type="entry name" value="ABC TRANSPORTER PERMEASE PROTEIN YPHD-RELATED-RELATED"/>
    <property type="match status" value="1"/>
</dbReference>
<feature type="transmembrane region" description="Helical" evidence="12">
    <location>
        <begin position="354"/>
        <end position="372"/>
    </location>
</feature>
<keyword evidence="7 12" id="KW-1133">Transmembrane helix</keyword>
<reference evidence="13" key="1">
    <citation type="submission" date="2021-04" db="EMBL/GenBank/DDBJ databases">
        <title>Genome based classification of Actinospica acidithermotolerans sp. nov., an actinobacterium isolated from an Indonesian hot spring.</title>
        <authorList>
            <person name="Kusuma A.B."/>
            <person name="Putra K.E."/>
            <person name="Nafisah S."/>
            <person name="Loh J."/>
            <person name="Nouioui I."/>
            <person name="Goodfellow M."/>
        </authorList>
    </citation>
    <scope>NUCLEOTIDE SEQUENCE</scope>
    <source>
        <strain evidence="13">CSCA 57</strain>
    </source>
</reference>
<evidence type="ECO:0000256" key="11">
    <source>
        <dbReference type="SAM" id="MobiDB-lite"/>
    </source>
</evidence>
<evidence type="ECO:0000313" key="13">
    <source>
        <dbReference type="EMBL" id="MBR7833211.1"/>
    </source>
</evidence>
<organism evidence="13 14">
    <name type="scientific">Actinospica durhamensis</name>
    <dbReference type="NCBI Taxonomy" id="1508375"/>
    <lineage>
        <taxon>Bacteria</taxon>
        <taxon>Bacillati</taxon>
        <taxon>Actinomycetota</taxon>
        <taxon>Actinomycetes</taxon>
        <taxon>Catenulisporales</taxon>
        <taxon>Actinospicaceae</taxon>
        <taxon>Actinospica</taxon>
    </lineage>
</organism>
<keyword evidence="3" id="KW-1003">Cell membrane</keyword>
<evidence type="ECO:0000256" key="6">
    <source>
        <dbReference type="ARBA" id="ARBA00022692"/>
    </source>
</evidence>
<dbReference type="Pfam" id="PF02653">
    <property type="entry name" value="BPD_transp_2"/>
    <property type="match status" value="1"/>
</dbReference>
<evidence type="ECO:0000256" key="1">
    <source>
        <dbReference type="ARBA" id="ARBA00004651"/>
    </source>
</evidence>
<evidence type="ECO:0000256" key="9">
    <source>
        <dbReference type="ARBA" id="ARBA00035611"/>
    </source>
</evidence>
<comment type="caution">
    <text evidence="13">The sequence shown here is derived from an EMBL/GenBank/DDBJ whole genome shotgun (WGS) entry which is preliminary data.</text>
</comment>
<name>A0A941EL92_9ACTN</name>
<accession>A0A941EL92</accession>
<protein>
    <recommendedName>
        <fullName evidence="10">Xylose transport system permease protein XylH</fullName>
    </recommendedName>
</protein>
<dbReference type="GO" id="GO:0022857">
    <property type="term" value="F:transmembrane transporter activity"/>
    <property type="evidence" value="ECO:0007669"/>
    <property type="project" value="InterPro"/>
</dbReference>
<evidence type="ECO:0000256" key="7">
    <source>
        <dbReference type="ARBA" id="ARBA00022989"/>
    </source>
</evidence>
<feature type="transmembrane region" description="Helical" evidence="12">
    <location>
        <begin position="326"/>
        <end position="348"/>
    </location>
</feature>
<evidence type="ECO:0000256" key="10">
    <source>
        <dbReference type="ARBA" id="ARBA00035686"/>
    </source>
</evidence>
<feature type="transmembrane region" description="Helical" evidence="12">
    <location>
        <begin position="195"/>
        <end position="214"/>
    </location>
</feature>
<dbReference type="InterPro" id="IPR001851">
    <property type="entry name" value="ABC_transp_permease"/>
</dbReference>
<feature type="transmembrane region" description="Helical" evidence="12">
    <location>
        <begin position="71"/>
        <end position="91"/>
    </location>
</feature>